<reference evidence="2" key="1">
    <citation type="journal article" date="2014" name="Int. J. Syst. Evol. Microbiol.">
        <title>Complete genome sequence of Corynebacterium casei LMG S-19264T (=DSM 44701T), isolated from a smear-ripened cheese.</title>
        <authorList>
            <consortium name="US DOE Joint Genome Institute (JGI-PGF)"/>
            <person name="Walter F."/>
            <person name="Albersmeier A."/>
            <person name="Kalinowski J."/>
            <person name="Ruckert C."/>
        </authorList>
    </citation>
    <scope>NUCLEOTIDE SEQUENCE</scope>
    <source>
        <strain evidence="2">CGMCC 1.12777</strain>
    </source>
</reference>
<keyword evidence="1" id="KW-1133">Transmembrane helix</keyword>
<evidence type="ECO:0008006" key="4">
    <source>
        <dbReference type="Google" id="ProtNLM"/>
    </source>
</evidence>
<evidence type="ECO:0000256" key="1">
    <source>
        <dbReference type="SAM" id="Phobius"/>
    </source>
</evidence>
<name>A0A8J2ZTQ4_9BACL</name>
<gene>
    <name evidence="2" type="ORF">GCM10007096_09690</name>
</gene>
<keyword evidence="1" id="KW-0812">Transmembrane</keyword>
<protein>
    <recommendedName>
        <fullName evidence="4">TadE-like protein</fullName>
    </recommendedName>
</protein>
<organism evidence="2 3">
    <name type="scientific">Pullulanibacillus pueri</name>
    <dbReference type="NCBI Taxonomy" id="1437324"/>
    <lineage>
        <taxon>Bacteria</taxon>
        <taxon>Bacillati</taxon>
        <taxon>Bacillota</taxon>
        <taxon>Bacilli</taxon>
        <taxon>Bacillales</taxon>
        <taxon>Sporolactobacillaceae</taxon>
        <taxon>Pullulanibacillus</taxon>
    </lineage>
</organism>
<sequence>MTLEAALIVPIFFLFVIFLIMLIRISVAQMALDRSVSETAEVIATHAYPAGLAASAAEGKIDDFIQEKSMGTVDLDKAKALLDKGLQNLGINIGDSLNGLSASALNPIVQKQFKDTIGDFFDSHDVKVIKADGLTSLTAGSDAHIDIVAQYTMDMFVPFVNKSIILKSRAYEKLWVGS</sequence>
<evidence type="ECO:0000313" key="2">
    <source>
        <dbReference type="EMBL" id="GGH77583.1"/>
    </source>
</evidence>
<comment type="caution">
    <text evidence="2">The sequence shown here is derived from an EMBL/GenBank/DDBJ whole genome shotgun (WGS) entry which is preliminary data.</text>
</comment>
<dbReference type="AlphaFoldDB" id="A0A8J2ZTQ4"/>
<keyword evidence="1" id="KW-0472">Membrane</keyword>
<dbReference type="EMBL" id="BMFV01000005">
    <property type="protein sequence ID" value="GGH77583.1"/>
    <property type="molecule type" value="Genomic_DNA"/>
</dbReference>
<accession>A0A8J2ZTQ4</accession>
<reference evidence="2" key="2">
    <citation type="submission" date="2020-09" db="EMBL/GenBank/DDBJ databases">
        <authorList>
            <person name="Sun Q."/>
            <person name="Zhou Y."/>
        </authorList>
    </citation>
    <scope>NUCLEOTIDE SEQUENCE</scope>
    <source>
        <strain evidence="2">CGMCC 1.12777</strain>
    </source>
</reference>
<keyword evidence="3" id="KW-1185">Reference proteome</keyword>
<feature type="transmembrane region" description="Helical" evidence="1">
    <location>
        <begin position="6"/>
        <end position="27"/>
    </location>
</feature>
<evidence type="ECO:0000313" key="3">
    <source>
        <dbReference type="Proteomes" id="UP000656813"/>
    </source>
</evidence>
<dbReference type="Proteomes" id="UP000656813">
    <property type="component" value="Unassembled WGS sequence"/>
</dbReference>
<proteinExistence type="predicted"/>